<dbReference type="VEuPathDB" id="MicrosporidiaDB:NAPIS_ORF02711"/>
<keyword evidence="3" id="KW-1185">Reference proteome</keyword>
<dbReference type="EMBL" id="KE647374">
    <property type="protein sequence ID" value="EQB59719.1"/>
    <property type="molecule type" value="Genomic_DNA"/>
</dbReference>
<dbReference type="Proteomes" id="UP000053780">
    <property type="component" value="Unassembled WGS sequence"/>
</dbReference>
<keyword evidence="1" id="KW-0812">Transmembrane</keyword>
<name>T0L5C9_9MICR</name>
<feature type="transmembrane region" description="Helical" evidence="1">
    <location>
        <begin position="95"/>
        <end position="121"/>
    </location>
</feature>
<gene>
    <name evidence="2" type="ORF">NAPIS_ORF02711</name>
</gene>
<evidence type="ECO:0000313" key="2">
    <source>
        <dbReference type="EMBL" id="EQB59719.1"/>
    </source>
</evidence>
<reference evidence="2 3" key="1">
    <citation type="journal article" date="2013" name="BMC Genomics">
        <title>Genome sequencing and comparative genomics of honey bee microsporidia, Nosema apis reveal novel insights into host-parasite interactions.</title>
        <authorList>
            <person name="Chen Yp."/>
            <person name="Pettis J.S."/>
            <person name="Zhao Y."/>
            <person name="Liu X."/>
            <person name="Tallon L.J."/>
            <person name="Sadzewicz L.D."/>
            <person name="Li R."/>
            <person name="Zheng H."/>
            <person name="Huang S."/>
            <person name="Zhang X."/>
            <person name="Hamilton M.C."/>
            <person name="Pernal S.F."/>
            <person name="Melathopoulos A.P."/>
            <person name="Yan X."/>
            <person name="Evans J.D."/>
        </authorList>
    </citation>
    <scope>NUCLEOTIDE SEQUENCE [LARGE SCALE GENOMIC DNA]</scope>
    <source>
        <strain evidence="2 3">BRL 01</strain>
    </source>
</reference>
<evidence type="ECO:0000256" key="1">
    <source>
        <dbReference type="SAM" id="Phobius"/>
    </source>
</evidence>
<dbReference type="HOGENOM" id="CLU_1111671_0_0_1"/>
<feature type="transmembrane region" description="Helical" evidence="1">
    <location>
        <begin position="155"/>
        <end position="172"/>
    </location>
</feature>
<proteinExistence type="predicted"/>
<dbReference type="AlphaFoldDB" id="T0L5C9"/>
<protein>
    <submittedName>
        <fullName evidence="2">Uncharacterized protein</fullName>
    </submittedName>
</protein>
<sequence length="250" mass="28749">MLFLLEFVKLESPILKEIGKIPKDYSQILNNQLWIAFIIFCLSIYLLFLGKLTKRLSLSIVISIALIEYMEELKNLDLKNFEGVFKSLFIKARNFVVYVTQDSIIGIIIVSIVISVLLVYLLSIVRLILGLLATYIFYKTYVDGFVVVKSVYEKYVIYTTIFIAFCLIYIFFAHLITFVFVLLFSCTGGLGFLLTIEKFVPLDLEFYKILNLIKKASTSGRTPIQFFVYATVVVLGVYMQLKFIPSIAYL</sequence>
<organism evidence="2 3">
    <name type="scientific">Vairimorpha apis BRL 01</name>
    <dbReference type="NCBI Taxonomy" id="1037528"/>
    <lineage>
        <taxon>Eukaryota</taxon>
        <taxon>Fungi</taxon>
        <taxon>Fungi incertae sedis</taxon>
        <taxon>Microsporidia</taxon>
        <taxon>Nosematidae</taxon>
        <taxon>Vairimorpha</taxon>
    </lineage>
</organism>
<keyword evidence="1" id="KW-0472">Membrane</keyword>
<evidence type="ECO:0000313" key="3">
    <source>
        <dbReference type="Proteomes" id="UP000053780"/>
    </source>
</evidence>
<accession>T0L5C9</accession>
<feature type="transmembrane region" description="Helical" evidence="1">
    <location>
        <begin position="33"/>
        <end position="50"/>
    </location>
</feature>
<keyword evidence="1" id="KW-1133">Transmembrane helix</keyword>
<feature type="transmembrane region" description="Helical" evidence="1">
    <location>
        <begin position="222"/>
        <end position="241"/>
    </location>
</feature>
<feature type="transmembrane region" description="Helical" evidence="1">
    <location>
        <begin position="127"/>
        <end position="148"/>
    </location>
</feature>